<dbReference type="AlphaFoldDB" id="A0A5S3YN82"/>
<feature type="signal peptide" evidence="2">
    <location>
        <begin position="1"/>
        <end position="42"/>
    </location>
</feature>
<protein>
    <submittedName>
        <fullName evidence="3">Uncharacterized protein</fullName>
    </submittedName>
</protein>
<comment type="caution">
    <text evidence="3">The sequence shown here is derived from an EMBL/GenBank/DDBJ whole genome shotgun (WGS) entry which is preliminary data.</text>
</comment>
<reference evidence="3 4" key="1">
    <citation type="submission" date="2017-12" db="EMBL/GenBank/DDBJ databases">
        <authorList>
            <person name="Paulsen S."/>
            <person name="Gram L.K."/>
        </authorList>
    </citation>
    <scope>NUCLEOTIDE SEQUENCE [LARGE SCALE GENOMIC DNA]</scope>
    <source>
        <strain evidence="3 4">S1189</strain>
    </source>
</reference>
<reference evidence="4" key="2">
    <citation type="submission" date="2019-06" db="EMBL/GenBank/DDBJ databases">
        <title>Co-occurence of chitin degradation, pigmentation and bioactivity in marine Pseudoalteromonas.</title>
        <authorList>
            <person name="Sonnenschein E.C."/>
            <person name="Bech P.K."/>
        </authorList>
    </citation>
    <scope>NUCLEOTIDE SEQUENCE [LARGE SCALE GENOMIC DNA]</scope>
    <source>
        <strain evidence="4">S1189</strain>
    </source>
</reference>
<dbReference type="EMBL" id="PNCM01000154">
    <property type="protein sequence ID" value="TMP77082.1"/>
    <property type="molecule type" value="Genomic_DNA"/>
</dbReference>
<feature type="transmembrane region" description="Helical" evidence="1">
    <location>
        <begin position="58"/>
        <end position="84"/>
    </location>
</feature>
<keyword evidence="2" id="KW-0732">Signal</keyword>
<proteinExistence type="predicted"/>
<dbReference type="RefSeq" id="WP_138569295.1">
    <property type="nucleotide sequence ID" value="NZ_PNCM01000154.1"/>
</dbReference>
<organism evidence="3 4">
    <name type="scientific">Pseudoalteromonas phenolica</name>
    <dbReference type="NCBI Taxonomy" id="161398"/>
    <lineage>
        <taxon>Bacteria</taxon>
        <taxon>Pseudomonadati</taxon>
        <taxon>Pseudomonadota</taxon>
        <taxon>Gammaproteobacteria</taxon>
        <taxon>Alteromonadales</taxon>
        <taxon>Pseudoalteromonadaceae</taxon>
        <taxon>Pseudoalteromonas</taxon>
    </lineage>
</organism>
<evidence type="ECO:0000256" key="2">
    <source>
        <dbReference type="SAM" id="SignalP"/>
    </source>
</evidence>
<accession>A0A5S3YN82</accession>
<feature type="chain" id="PRO_5024371837" evidence="2">
    <location>
        <begin position="43"/>
        <end position="95"/>
    </location>
</feature>
<keyword evidence="1" id="KW-0472">Membrane</keyword>
<sequence length="95" mass="9270">MKTQTTAVIASNPKNCTALISPKALLISIAATGAGLSSTAHAALDAAQVTAIHTDVLAYVTTAVGAGFAVLAVVLASSIGFSLLGRFISKGANGG</sequence>
<dbReference type="Proteomes" id="UP000307362">
    <property type="component" value="Unassembled WGS sequence"/>
</dbReference>
<keyword evidence="1" id="KW-0812">Transmembrane</keyword>
<gene>
    <name evidence="3" type="ORF">CWB73_20805</name>
</gene>
<evidence type="ECO:0000313" key="4">
    <source>
        <dbReference type="Proteomes" id="UP000307362"/>
    </source>
</evidence>
<keyword evidence="1" id="KW-1133">Transmembrane helix</keyword>
<evidence type="ECO:0000313" key="3">
    <source>
        <dbReference type="EMBL" id="TMP77082.1"/>
    </source>
</evidence>
<name>A0A5S3YN82_9GAMM</name>
<dbReference type="OrthoDB" id="9814580at2"/>
<evidence type="ECO:0000256" key="1">
    <source>
        <dbReference type="SAM" id="Phobius"/>
    </source>
</evidence>